<evidence type="ECO:0000313" key="6">
    <source>
        <dbReference type="Proteomes" id="UP001156881"/>
    </source>
</evidence>
<protein>
    <submittedName>
        <fullName evidence="4">Uncharacterized protein</fullName>
    </submittedName>
</protein>
<organism evidence="4 5">
    <name type="scientific">Methylobacterium brachythecii</name>
    <dbReference type="NCBI Taxonomy" id="1176177"/>
    <lineage>
        <taxon>Bacteria</taxon>
        <taxon>Pseudomonadati</taxon>
        <taxon>Pseudomonadota</taxon>
        <taxon>Alphaproteobacteria</taxon>
        <taxon>Hyphomicrobiales</taxon>
        <taxon>Methylobacteriaceae</taxon>
        <taxon>Methylobacterium</taxon>
    </lineage>
</organism>
<reference evidence="3" key="4">
    <citation type="submission" date="2023-01" db="EMBL/GenBank/DDBJ databases">
        <title>Draft genome sequence of Methylobacterium brachythecii strain NBRC 107710.</title>
        <authorList>
            <person name="Sun Q."/>
            <person name="Mori K."/>
        </authorList>
    </citation>
    <scope>NUCLEOTIDE SEQUENCE</scope>
    <source>
        <strain evidence="3">NBRC 107710</strain>
    </source>
</reference>
<dbReference type="EMBL" id="BSPG01000071">
    <property type="protein sequence ID" value="GLS47044.1"/>
    <property type="molecule type" value="Genomic_DNA"/>
</dbReference>
<evidence type="ECO:0000313" key="5">
    <source>
        <dbReference type="Proteomes" id="UP000517759"/>
    </source>
</evidence>
<dbReference type="Proteomes" id="UP000517759">
    <property type="component" value="Unassembled WGS sequence"/>
</dbReference>
<accession>A0A7W6F9M9</accession>
<evidence type="ECO:0000256" key="2">
    <source>
        <dbReference type="SAM" id="SignalP"/>
    </source>
</evidence>
<feature type="chain" id="PRO_5031295249" evidence="2">
    <location>
        <begin position="20"/>
        <end position="89"/>
    </location>
</feature>
<comment type="caution">
    <text evidence="4">The sequence shown here is derived from an EMBL/GenBank/DDBJ whole genome shotgun (WGS) entry which is preliminary data.</text>
</comment>
<proteinExistence type="predicted"/>
<reference evidence="3" key="1">
    <citation type="journal article" date="2014" name="Int. J. Syst. Evol. Microbiol.">
        <title>Complete genome of a new Firmicutes species belonging to the dominant human colonic microbiota ('Ruminococcus bicirculans') reveals two chromosomes and a selective capacity to utilize plant glucans.</title>
        <authorList>
            <consortium name="NISC Comparative Sequencing Program"/>
            <person name="Wegmann U."/>
            <person name="Louis P."/>
            <person name="Goesmann A."/>
            <person name="Henrissat B."/>
            <person name="Duncan S.H."/>
            <person name="Flint H.J."/>
        </authorList>
    </citation>
    <scope>NUCLEOTIDE SEQUENCE</scope>
    <source>
        <strain evidence="3">NBRC 107710</strain>
    </source>
</reference>
<reference evidence="4 5" key="3">
    <citation type="submission" date="2020-08" db="EMBL/GenBank/DDBJ databases">
        <title>Genomic Encyclopedia of Type Strains, Phase IV (KMG-IV): sequencing the most valuable type-strain genomes for metagenomic binning, comparative biology and taxonomic classification.</title>
        <authorList>
            <person name="Goeker M."/>
        </authorList>
    </citation>
    <scope>NUCLEOTIDE SEQUENCE [LARGE SCALE GENOMIC DNA]</scope>
    <source>
        <strain evidence="4 5">DSM 24105</strain>
    </source>
</reference>
<sequence length="89" mass="8441">MKTAAIVALALALTTPAVAQTAPSKTTPAGTDVGTAPSSPQNGGPGSDREVPKSGLGSDTKSNNPGSSGNAERPELGRPNTGAGGGGSN</sequence>
<keyword evidence="2" id="KW-0732">Signal</keyword>
<feature type="signal peptide" evidence="2">
    <location>
        <begin position="1"/>
        <end position="19"/>
    </location>
</feature>
<reference evidence="6" key="2">
    <citation type="journal article" date="2019" name="Int. J. Syst. Evol. Microbiol.">
        <title>The Global Catalogue of Microorganisms (GCM) 10K type strain sequencing project: providing services to taxonomists for standard genome sequencing and annotation.</title>
        <authorList>
            <consortium name="The Broad Institute Genomics Platform"/>
            <consortium name="The Broad Institute Genome Sequencing Center for Infectious Disease"/>
            <person name="Wu L."/>
            <person name="Ma J."/>
        </authorList>
    </citation>
    <scope>NUCLEOTIDE SEQUENCE [LARGE SCALE GENOMIC DNA]</scope>
    <source>
        <strain evidence="6">NBRC 107710</strain>
    </source>
</reference>
<dbReference type="Proteomes" id="UP001156881">
    <property type="component" value="Unassembled WGS sequence"/>
</dbReference>
<evidence type="ECO:0000313" key="4">
    <source>
        <dbReference type="EMBL" id="MBB3905692.1"/>
    </source>
</evidence>
<evidence type="ECO:0000313" key="3">
    <source>
        <dbReference type="EMBL" id="GLS47044.1"/>
    </source>
</evidence>
<gene>
    <name evidence="3" type="ORF">GCM10007884_50450</name>
    <name evidence="4" type="ORF">GGR33_005234</name>
</gene>
<dbReference type="EMBL" id="JACIDN010000020">
    <property type="protein sequence ID" value="MBB3905692.1"/>
    <property type="molecule type" value="Genomic_DNA"/>
</dbReference>
<keyword evidence="6" id="KW-1185">Reference proteome</keyword>
<dbReference type="AlphaFoldDB" id="A0A7W6F9M9"/>
<evidence type="ECO:0000256" key="1">
    <source>
        <dbReference type="SAM" id="MobiDB-lite"/>
    </source>
</evidence>
<feature type="region of interest" description="Disordered" evidence="1">
    <location>
        <begin position="15"/>
        <end position="89"/>
    </location>
</feature>
<feature type="compositionally biased region" description="Polar residues" evidence="1">
    <location>
        <begin position="57"/>
        <end position="70"/>
    </location>
</feature>
<name>A0A7W6F9M9_9HYPH</name>